<sequence length="315" mass="36518">MSSKTLHITNGNSLTDYLLKLNIVTDANVITWQETLCVGPTLENVASKEFLDNRTVFFKSFYDITLNQEEIATELQKLDDIGDFNDVTLWFEYDLFCHINMVAVISLLVQKGIYIPIYLVCSGRVEGEKDLKGLAQLNTEQLHSHYEDKVKLNVDDISLAIKVWKIYCGNDHNLLLPLITRSSSFKYMSNCLKAHIKRFPDVRSGLSTLEYNILKLVKENTITSRHHLVGYALHYQGYYGYRDLQLERVVDLLSLFFTETEHLLLLNRKGHLALEHQHNYQTEMNNTIYFGGVRSLDYKFDKKQNKLIKTMVYAN</sequence>
<dbReference type="STRING" id="1123037.GCA_000425305_01357"/>
<protein>
    <submittedName>
        <fullName evidence="2">DUF1835 domain-containing protein</fullName>
    </submittedName>
</protein>
<dbReference type="OrthoDB" id="127805at2"/>
<evidence type="ECO:0000259" key="1">
    <source>
        <dbReference type="Pfam" id="PF08874"/>
    </source>
</evidence>
<name>A0A5C7B309_9FLAO</name>
<evidence type="ECO:0000313" key="3">
    <source>
        <dbReference type="Proteomes" id="UP000321938"/>
    </source>
</evidence>
<reference evidence="2 3" key="1">
    <citation type="submission" date="2019-08" db="EMBL/GenBank/DDBJ databases">
        <title>Genome of Psychroserpens burtonensis ACAM 167.</title>
        <authorList>
            <person name="Bowman J.P."/>
        </authorList>
    </citation>
    <scope>NUCLEOTIDE SEQUENCE [LARGE SCALE GENOMIC DNA]</scope>
    <source>
        <strain evidence="2 3">ACAM 167</strain>
    </source>
</reference>
<dbReference type="RefSeq" id="WP_147232041.1">
    <property type="nucleotide sequence ID" value="NZ_VOSB01000027.1"/>
</dbReference>
<dbReference type="EMBL" id="VOSB01000027">
    <property type="protein sequence ID" value="TXE15634.1"/>
    <property type="molecule type" value="Genomic_DNA"/>
</dbReference>
<keyword evidence="3" id="KW-1185">Reference proteome</keyword>
<dbReference type="InterPro" id="IPR014973">
    <property type="entry name" value="DUF1835"/>
</dbReference>
<organism evidence="2 3">
    <name type="scientific">Psychroserpens burtonensis</name>
    <dbReference type="NCBI Taxonomy" id="49278"/>
    <lineage>
        <taxon>Bacteria</taxon>
        <taxon>Pseudomonadati</taxon>
        <taxon>Bacteroidota</taxon>
        <taxon>Flavobacteriia</taxon>
        <taxon>Flavobacteriales</taxon>
        <taxon>Flavobacteriaceae</taxon>
        <taxon>Psychroserpens</taxon>
    </lineage>
</organism>
<accession>A0A5C7B309</accession>
<dbReference type="AlphaFoldDB" id="A0A5C7B309"/>
<proteinExistence type="predicted"/>
<feature type="domain" description="DUF1835" evidence="1">
    <location>
        <begin position="7"/>
        <end position="113"/>
    </location>
</feature>
<gene>
    <name evidence="2" type="ORF">ES692_15705</name>
</gene>
<comment type="caution">
    <text evidence="2">The sequence shown here is derived from an EMBL/GenBank/DDBJ whole genome shotgun (WGS) entry which is preliminary data.</text>
</comment>
<dbReference type="Pfam" id="PF08874">
    <property type="entry name" value="DUF1835"/>
    <property type="match status" value="1"/>
</dbReference>
<dbReference type="Proteomes" id="UP000321938">
    <property type="component" value="Unassembled WGS sequence"/>
</dbReference>
<evidence type="ECO:0000313" key="2">
    <source>
        <dbReference type="EMBL" id="TXE15634.1"/>
    </source>
</evidence>